<evidence type="ECO:0000259" key="2">
    <source>
        <dbReference type="Pfam" id="PF14302"/>
    </source>
</evidence>
<evidence type="ECO:0000256" key="1">
    <source>
        <dbReference type="SAM" id="SignalP"/>
    </source>
</evidence>
<organism evidence="3 4">
    <name type="scientific">Gramella jeungdoensis</name>
    <dbReference type="NCBI Taxonomy" id="708091"/>
    <lineage>
        <taxon>Bacteria</taxon>
        <taxon>Pseudomonadati</taxon>
        <taxon>Bacteroidota</taxon>
        <taxon>Flavobacteriia</taxon>
        <taxon>Flavobacteriales</taxon>
        <taxon>Flavobacteriaceae</taxon>
        <taxon>Christiangramia</taxon>
    </lineage>
</organism>
<dbReference type="RefSeq" id="WP_252115280.1">
    <property type="nucleotide sequence ID" value="NZ_JAMSCK010000006.1"/>
</dbReference>
<feature type="signal peptide" evidence="1">
    <location>
        <begin position="1"/>
        <end position="24"/>
    </location>
</feature>
<name>A0ABT0Z4V9_9FLAO</name>
<comment type="caution">
    <text evidence="3">The sequence shown here is derived from an EMBL/GenBank/DDBJ whole genome shotgun (WGS) entry which is preliminary data.</text>
</comment>
<feature type="domain" description="DUF4377" evidence="2">
    <location>
        <begin position="55"/>
        <end position="114"/>
    </location>
</feature>
<dbReference type="Pfam" id="PF14302">
    <property type="entry name" value="DUF4377"/>
    <property type="match status" value="1"/>
</dbReference>
<protein>
    <submittedName>
        <fullName evidence="3">DUF4377 domain-containing protein</fullName>
    </submittedName>
</protein>
<evidence type="ECO:0000313" key="3">
    <source>
        <dbReference type="EMBL" id="MCM8570768.1"/>
    </source>
</evidence>
<sequence>MLIKSGSFVLIFLAFLGTNSCSMVGDVGNNQGELVDVRINHYRQTGIGEALHLVYLMQEGEGIGSENWSYLYEGIEGFDFELGYIYDLKARKVKVEDPPMDGSSIKYILVNVRSKKKVSEDETFEIKLKWGGSNFVTGSNNNFYLLDEYEIICSDLCEEFSQILQDRDEVRGTFVHGDSETLKLISIL</sequence>
<proteinExistence type="predicted"/>
<accession>A0ABT0Z4V9</accession>
<dbReference type="Proteomes" id="UP001155077">
    <property type="component" value="Unassembled WGS sequence"/>
</dbReference>
<keyword evidence="4" id="KW-1185">Reference proteome</keyword>
<dbReference type="InterPro" id="IPR025485">
    <property type="entry name" value="DUF4377"/>
</dbReference>
<feature type="chain" id="PRO_5046467179" evidence="1">
    <location>
        <begin position="25"/>
        <end position="188"/>
    </location>
</feature>
<gene>
    <name evidence="3" type="ORF">NE848_15335</name>
</gene>
<dbReference type="EMBL" id="JAMSCK010000006">
    <property type="protein sequence ID" value="MCM8570768.1"/>
    <property type="molecule type" value="Genomic_DNA"/>
</dbReference>
<reference evidence="3" key="1">
    <citation type="submission" date="2022-06" db="EMBL/GenBank/DDBJ databases">
        <title>Gramella sediminis sp. nov., isolated from deep-sea sediment of the Indian Ocean.</title>
        <authorList>
            <person name="Yang L."/>
        </authorList>
    </citation>
    <scope>NUCLEOTIDE SEQUENCE</scope>
    <source>
        <strain evidence="3">HMD3159</strain>
    </source>
</reference>
<keyword evidence="1" id="KW-0732">Signal</keyword>
<evidence type="ECO:0000313" key="4">
    <source>
        <dbReference type="Proteomes" id="UP001155077"/>
    </source>
</evidence>